<dbReference type="RefSeq" id="WP_050047417.1">
    <property type="nucleotide sequence ID" value="NZ_CP008874.1"/>
</dbReference>
<evidence type="ECO:0000313" key="4">
    <source>
        <dbReference type="EMBL" id="ALG80967.1"/>
    </source>
</evidence>
<reference evidence="4 5" key="3">
    <citation type="journal article" date="2016" name="Stand. Genomic Sci.">
        <title>Complete genome sequence of 'Halanaeroarchaeum sulfurireducens' M27-SA2, a sulfur-reducing and acetate-oxidizing haloarchaeon from the deep-sea hypersaline anoxic lake Medee.</title>
        <authorList>
            <person name="Messina E."/>
            <person name="Sorokin D.Y."/>
            <person name="Kublanov I.V."/>
            <person name="Toshchakov S."/>
            <person name="Lopatina A."/>
            <person name="Arcadi E."/>
            <person name="Smedile F."/>
            <person name="La Spada G."/>
            <person name="La Cono V."/>
            <person name="Yakimov M.M."/>
        </authorList>
    </citation>
    <scope>NUCLEOTIDE SEQUENCE [LARGE SCALE GENOMIC DNA]</scope>
    <source>
        <strain evidence="4 5">M27-SA2</strain>
    </source>
</reference>
<reference evidence="5" key="2">
    <citation type="submission" date="2015-05" db="EMBL/GenBank/DDBJ databases">
        <title>Complete genome sequence of Halanaeroarchaeum sulfurireducens type strain M27-SA2, a sulfate-reducer haloarchaeon from marine anoxic lake Medee.</title>
        <authorList>
            <person name="Messina E."/>
            <person name="Kublanov I.V."/>
            <person name="Toshchakov S."/>
            <person name="Arcadi E."/>
            <person name="La Spada G."/>
            <person name="La Cono V."/>
            <person name="Yakimov M.M."/>
        </authorList>
    </citation>
    <scope>NUCLEOTIDE SEQUENCE [LARGE SCALE GENOMIC DNA]</scope>
    <source>
        <strain evidence="5">M27-SA2</strain>
    </source>
</reference>
<feature type="compositionally biased region" description="Basic and acidic residues" evidence="1">
    <location>
        <begin position="19"/>
        <end position="28"/>
    </location>
</feature>
<gene>
    <name evidence="4" type="ORF">HLASA_0051</name>
    <name evidence="3" type="ORF">HLASF_0051</name>
</gene>
<dbReference type="EMBL" id="CP011564">
    <property type="protein sequence ID" value="ALG80967.1"/>
    <property type="molecule type" value="Genomic_DNA"/>
</dbReference>
<dbReference type="AlphaFoldDB" id="A0A0F7P8L4"/>
<name>A0A0F7P8L4_9EURY</name>
<dbReference type="Proteomes" id="UP000060390">
    <property type="component" value="Chromosome"/>
</dbReference>
<dbReference type="GeneID" id="26009425"/>
<dbReference type="EMBL" id="CP008874">
    <property type="protein sequence ID" value="AKH96565.1"/>
    <property type="molecule type" value="Genomic_DNA"/>
</dbReference>
<evidence type="ECO:0000259" key="2">
    <source>
        <dbReference type="Pfam" id="PF16947"/>
    </source>
</evidence>
<dbReference type="KEGG" id="hsu:HLASF_0051"/>
<dbReference type="STRING" id="1604004.HLASA_0051"/>
<feature type="domain" description="4Fe-4S ferredoxin iron-sulfur binding" evidence="2">
    <location>
        <begin position="21"/>
        <end position="64"/>
    </location>
</feature>
<feature type="compositionally biased region" description="Basic and acidic residues" evidence="1">
    <location>
        <begin position="1"/>
        <end position="10"/>
    </location>
</feature>
<sequence length="75" mass="8577">MPDNVTKDESGFPLSETVEPDREFDQELGKQMGADAQEVANGNMTEDEFFEKYRDEVEEEFGENAQLLGREVNDE</sequence>
<reference evidence="3 6" key="1">
    <citation type="journal article" date="2015" name="ISME J.">
        <title>Elemental sulfur and acetate can support life of a novel strictly anaerobic haloarchaeon.</title>
        <authorList>
            <person name="Sorokin D.Y."/>
            <person name="Kublanov I.V."/>
            <person name="Gavrilov S.N."/>
            <person name="Rojo D."/>
            <person name="Roman P."/>
            <person name="Golyshin P.N."/>
            <person name="Slepak V.Z."/>
            <person name="Smedile F."/>
            <person name="Ferrer M."/>
            <person name="Messina E."/>
            <person name="La Cono V."/>
            <person name="Yakimov M.M."/>
        </authorList>
    </citation>
    <scope>NUCLEOTIDE SEQUENCE [LARGE SCALE GENOMIC DNA]</scope>
    <source>
        <strain evidence="3 6">HSR2</strain>
    </source>
</reference>
<dbReference type="KEGG" id="hsf:HLASA_0051"/>
<evidence type="ECO:0000313" key="6">
    <source>
        <dbReference type="Proteomes" id="UP000069906"/>
    </source>
</evidence>
<organism evidence="3 6">
    <name type="scientific">Halanaeroarchaeum sulfurireducens</name>
    <dbReference type="NCBI Taxonomy" id="1604004"/>
    <lineage>
        <taxon>Archaea</taxon>
        <taxon>Methanobacteriati</taxon>
        <taxon>Methanobacteriota</taxon>
        <taxon>Stenosarchaea group</taxon>
        <taxon>Halobacteria</taxon>
        <taxon>Halobacteriales</taxon>
        <taxon>Halobacteriaceae</taxon>
        <taxon>Halanaeroarchaeum</taxon>
    </lineage>
</organism>
<protein>
    <submittedName>
        <fullName evidence="3">4Fe-4S ferredoxin iron-sulfur binding domain protein</fullName>
    </submittedName>
</protein>
<evidence type="ECO:0000256" key="1">
    <source>
        <dbReference type="SAM" id="MobiDB-lite"/>
    </source>
</evidence>
<proteinExistence type="predicted"/>
<dbReference type="OrthoDB" id="2837at2157"/>
<keyword evidence="6" id="KW-1185">Reference proteome</keyword>
<dbReference type="Pfam" id="PF16947">
    <property type="entry name" value="Ferredoxin_N"/>
    <property type="match status" value="1"/>
</dbReference>
<evidence type="ECO:0000313" key="5">
    <source>
        <dbReference type="Proteomes" id="UP000060390"/>
    </source>
</evidence>
<accession>A0A0F7P8L4</accession>
<dbReference type="HOGENOM" id="CLU_2662178_0_0_2"/>
<evidence type="ECO:0000313" key="3">
    <source>
        <dbReference type="EMBL" id="AKH96565.1"/>
    </source>
</evidence>
<feature type="region of interest" description="Disordered" evidence="1">
    <location>
        <begin position="1"/>
        <end position="43"/>
    </location>
</feature>
<dbReference type="Proteomes" id="UP000069906">
    <property type="component" value="Chromosome"/>
</dbReference>
<dbReference type="InterPro" id="IPR031604">
    <property type="entry name" value="Ferredoxin_N"/>
</dbReference>